<proteinExistence type="predicted"/>
<dbReference type="InterPro" id="IPR051705">
    <property type="entry name" value="Gsp_Synthetase/Amidase"/>
</dbReference>
<keyword evidence="3" id="KW-1185">Reference proteome</keyword>
<sequence>MKEGSACTRVHISIEACKRAHKTTASLPPSFSVKYCTLRSLIAACPRTHAHTHTHTCSTSLTTTHLHVRRQRPYKHTHTHRGSRHASIEDPISSHTHTHTHRLLHMRIPTLSIVRATLLCACTALLCLGALYYYSVYDYEKHMSLVPRKYSSYDPLEDCATPFGELLGVADDVPAYSNCNAQFSSSYINYVNLMDPMDNGRRGDPSETRIIMTAYRYNAFDYYMRWLMWNRGVMPRLVENTNQLWKTVDYFNPAKPEQDWSAEYITNYEEVTNVEERKFNAPRRADTIIYRMDKDTIPAGHVAVVVKVENDVEVAGGPEKLKELKKMHLHPRRVYVAEQNWKNQPWGGHNYSRVLQFKWRTVSEKTHEGYYVDPDGLDVIGIVRVGKAMPLRAMPDPYQEALEKENDGDL</sequence>
<protein>
    <recommendedName>
        <fullName evidence="4">Peptidase C51 domain-containing protein</fullName>
    </recommendedName>
</protein>
<organism evidence="2 3">
    <name type="scientific">Leishmania tarentolae</name>
    <name type="common">Sauroleishmania tarentolae</name>
    <dbReference type="NCBI Taxonomy" id="5689"/>
    <lineage>
        <taxon>Eukaryota</taxon>
        <taxon>Discoba</taxon>
        <taxon>Euglenozoa</taxon>
        <taxon>Kinetoplastea</taxon>
        <taxon>Metakinetoplastina</taxon>
        <taxon>Trypanosomatida</taxon>
        <taxon>Trypanosomatidae</taxon>
        <taxon>Leishmaniinae</taxon>
        <taxon>Leishmania</taxon>
        <taxon>lizard Leishmania</taxon>
    </lineage>
</organism>
<evidence type="ECO:0000313" key="3">
    <source>
        <dbReference type="Proteomes" id="UP000419144"/>
    </source>
</evidence>
<keyword evidence="1" id="KW-0472">Membrane</keyword>
<evidence type="ECO:0000313" key="2">
    <source>
        <dbReference type="EMBL" id="GET89286.1"/>
    </source>
</evidence>
<keyword evidence="1" id="KW-0812">Transmembrane</keyword>
<dbReference type="AlphaFoldDB" id="A0A640KHT7"/>
<accession>A0A640KHT7</accession>
<dbReference type="Proteomes" id="UP000419144">
    <property type="component" value="Unassembled WGS sequence"/>
</dbReference>
<gene>
    <name evidence="2" type="ORF">LtaPh_2518800</name>
</gene>
<dbReference type="OrthoDB" id="276324at2759"/>
<dbReference type="VEuPathDB" id="TriTrypDB:LtaPh_2518800"/>
<name>A0A640KHT7_LEITA</name>
<dbReference type="EMBL" id="BLBS01000034">
    <property type="protein sequence ID" value="GET89286.1"/>
    <property type="molecule type" value="Genomic_DNA"/>
</dbReference>
<comment type="caution">
    <text evidence="2">The sequence shown here is derived from an EMBL/GenBank/DDBJ whole genome shotgun (WGS) entry which is preliminary data.</text>
</comment>
<dbReference type="Gene3D" id="3.90.1720.10">
    <property type="entry name" value="endopeptidase domain like (from Nostoc punctiforme)"/>
    <property type="match status" value="1"/>
</dbReference>
<evidence type="ECO:0000256" key="1">
    <source>
        <dbReference type="SAM" id="Phobius"/>
    </source>
</evidence>
<dbReference type="PANTHER" id="PTHR30094">
    <property type="entry name" value="BIFUNCTIONAL GLUTATHIONYLSPERMIDINE SYNTHETASE/AMIDASE-RELATED"/>
    <property type="match status" value="1"/>
</dbReference>
<feature type="transmembrane region" description="Helical" evidence="1">
    <location>
        <begin position="112"/>
        <end position="134"/>
    </location>
</feature>
<dbReference type="PANTHER" id="PTHR30094:SF0">
    <property type="entry name" value="BIFUNCTIONAL GLUTATHIONYLSPERMIDINE SYNTHETASE_AMIDASE-RELATED"/>
    <property type="match status" value="1"/>
</dbReference>
<dbReference type="GO" id="GO:0016874">
    <property type="term" value="F:ligase activity"/>
    <property type="evidence" value="ECO:0007669"/>
    <property type="project" value="TreeGrafter"/>
</dbReference>
<dbReference type="InterPro" id="IPR038765">
    <property type="entry name" value="Papain-like_cys_pep_sf"/>
</dbReference>
<keyword evidence="1" id="KW-1133">Transmembrane helix</keyword>
<evidence type="ECO:0008006" key="4">
    <source>
        <dbReference type="Google" id="ProtNLM"/>
    </source>
</evidence>
<reference evidence="2" key="1">
    <citation type="submission" date="2019-11" db="EMBL/GenBank/DDBJ databases">
        <title>Leishmania tarentolae CDS.</title>
        <authorList>
            <person name="Goto Y."/>
            <person name="Yamagishi J."/>
        </authorList>
    </citation>
    <scope>NUCLEOTIDE SEQUENCE [LARGE SCALE GENOMIC DNA]</scope>
    <source>
        <strain evidence="2">Parrot Tar II</strain>
    </source>
</reference>
<dbReference type="SUPFAM" id="SSF54001">
    <property type="entry name" value="Cysteine proteinases"/>
    <property type="match status" value="1"/>
</dbReference>